<dbReference type="SUPFAM" id="SSF56300">
    <property type="entry name" value="Metallo-dependent phosphatases"/>
    <property type="match status" value="1"/>
</dbReference>
<comment type="similarity">
    <text evidence="1">Belongs to the 5'-nucleotidase family.</text>
</comment>
<feature type="domain" description="5'-Nucleotidase C-terminal" evidence="3">
    <location>
        <begin position="331"/>
        <end position="460"/>
    </location>
</feature>
<proteinExistence type="inferred from homology"/>
<evidence type="ECO:0000313" key="4">
    <source>
        <dbReference type="EMBL" id="WHI60959.1"/>
    </source>
</evidence>
<dbReference type="PANTHER" id="PTHR11575">
    <property type="entry name" value="5'-NUCLEOTIDASE-RELATED"/>
    <property type="match status" value="1"/>
</dbReference>
<dbReference type="InterPro" id="IPR036907">
    <property type="entry name" value="5'-Nucleotdase_C_sf"/>
</dbReference>
<evidence type="ECO:0000256" key="1">
    <source>
        <dbReference type="RuleBase" id="RU362119"/>
    </source>
</evidence>
<dbReference type="GO" id="GO:0030288">
    <property type="term" value="C:outer membrane-bounded periplasmic space"/>
    <property type="evidence" value="ECO:0007669"/>
    <property type="project" value="TreeGrafter"/>
</dbReference>
<reference evidence="4" key="1">
    <citation type="journal article" date="2023" name="Antibiotics">
        <title>Prevalence and Molecular Characterization of Methicillin-Resistant Staphylococci (MRS) and Mammaliicocci (MRM) in Dromedary Camels from Algeria: First Detection of SCCmec-mecC Hybrid in Methicillin-Resistant Mammaliicoccus lentus.</title>
        <authorList>
            <person name="Belhout C."/>
            <person name="Boyen F."/>
            <person name="Vereecke N."/>
            <person name="Theuns S."/>
            <person name="Taibi N."/>
            <person name="Stegger M."/>
            <person name="de la Fe-Rodriguez P.Y."/>
            <person name="Bouayad L."/>
            <person name="Elgroud R."/>
            <person name="Butaye P."/>
        </authorList>
    </citation>
    <scope>NUCLEOTIDE SEQUENCE</scope>
    <source>
        <strain evidence="4">7048</strain>
    </source>
</reference>
<dbReference type="EMBL" id="CP118848">
    <property type="protein sequence ID" value="WHI60959.1"/>
    <property type="molecule type" value="Genomic_DNA"/>
</dbReference>
<dbReference type="PANTHER" id="PTHR11575:SF6">
    <property type="entry name" value="2',3'-CYCLIC-NUCLEOTIDE 2'-PHOSPHODIESTERASE_3'-NUCLEOTIDASE"/>
    <property type="match status" value="1"/>
</dbReference>
<keyword evidence="1 4" id="KW-0378">Hydrolase</keyword>
<dbReference type="Pfam" id="PF02872">
    <property type="entry name" value="5_nucleotid_C"/>
    <property type="match status" value="1"/>
</dbReference>
<organism evidence="4 5">
    <name type="scientific">Mammaliicoccus lentus</name>
    <name type="common">Staphylococcus lentus</name>
    <dbReference type="NCBI Taxonomy" id="42858"/>
    <lineage>
        <taxon>Bacteria</taxon>
        <taxon>Bacillati</taxon>
        <taxon>Bacillota</taxon>
        <taxon>Bacilli</taxon>
        <taxon>Bacillales</taxon>
        <taxon>Staphylococcaceae</taxon>
        <taxon>Mammaliicoccus</taxon>
    </lineage>
</organism>
<dbReference type="RefSeq" id="WP_064204872.1">
    <property type="nucleotide sequence ID" value="NZ_CP059679.1"/>
</dbReference>
<gene>
    <name evidence="4" type="ORF">PYH69_04820</name>
</gene>
<keyword evidence="1" id="KW-0547">Nucleotide-binding</keyword>
<feature type="transmembrane region" description="Helical" evidence="2">
    <location>
        <begin position="47"/>
        <end position="66"/>
    </location>
</feature>
<keyword evidence="2" id="KW-0472">Membrane</keyword>
<dbReference type="Gene3D" id="3.60.21.10">
    <property type="match status" value="1"/>
</dbReference>
<dbReference type="InterPro" id="IPR008334">
    <property type="entry name" value="5'-Nucleotdase_C"/>
</dbReference>
<dbReference type="Proteomes" id="UP001223261">
    <property type="component" value="Chromosome"/>
</dbReference>
<keyword evidence="2" id="KW-0812">Transmembrane</keyword>
<dbReference type="SUPFAM" id="SSF55816">
    <property type="entry name" value="5'-nucleotidase (syn. UDP-sugar hydrolase), C-terminal domain"/>
    <property type="match status" value="1"/>
</dbReference>
<accession>A0AAX3W7Z7</accession>
<sequence>MNTNETVTIDLLATSDLHGQIGRTGISGNILKMATYVKHKRKTNHHVLLLDNGGMLSGSMFAFYYAQIAPYKRNPMIKIMNDMKFDASGVSPDEFNFGLDFLNRSIALSRFPWLAANIEHSKTKEPYFTTPYTIKYVDGIKIGIIGFTSSGLMENKNVELENEVTVGESMVSAKRWVRYLHEKESPDFLIMLYHGGLNTYTDKSNYRAYYSHNAENMMKSTEGVNVIITGHQEHVVDMKVAETHFIQPGKDATNIIDMSIQFKKRTNSVEIIDTSIKHVEISSYPEDRDLLELTYFDQKAVQHWAELPVVDMPVILDYKDIKDLFIEPHVFIQCIQNSMQRAFNNVDFVCAQIGNPEGKGLRGEIQNKDVYHSYIHTDKPIKITLSGKEIKRILERTATALSNQNGEVYYNEEILEPTLMTVWKGFNYTVNINKPIGHRIVMKDVDLESEYIVVMTDYLYRNVKNIISGNDYVMSKKTVIEYIIEELSETKGRIELDHHFEIIK</sequence>
<dbReference type="GO" id="GO:0009166">
    <property type="term" value="P:nucleotide catabolic process"/>
    <property type="evidence" value="ECO:0007669"/>
    <property type="project" value="InterPro"/>
</dbReference>
<dbReference type="GO" id="GO:0000166">
    <property type="term" value="F:nucleotide binding"/>
    <property type="evidence" value="ECO:0007669"/>
    <property type="project" value="UniProtKB-KW"/>
</dbReference>
<dbReference type="Gene3D" id="3.90.780.10">
    <property type="entry name" value="5'-Nucleotidase, C-terminal domain"/>
    <property type="match status" value="1"/>
</dbReference>
<dbReference type="GO" id="GO:0016787">
    <property type="term" value="F:hydrolase activity"/>
    <property type="evidence" value="ECO:0007669"/>
    <property type="project" value="UniProtKB-KW"/>
</dbReference>
<dbReference type="InterPro" id="IPR029052">
    <property type="entry name" value="Metallo-depent_PP-like"/>
</dbReference>
<protein>
    <submittedName>
        <fullName evidence="4">Bifunctional UDP-sugar hydrolase/5'-nucleotidase</fullName>
    </submittedName>
</protein>
<evidence type="ECO:0000313" key="5">
    <source>
        <dbReference type="Proteomes" id="UP001223261"/>
    </source>
</evidence>
<dbReference type="PRINTS" id="PR01607">
    <property type="entry name" value="APYRASEFAMLY"/>
</dbReference>
<dbReference type="AlphaFoldDB" id="A0AAX3W7Z7"/>
<evidence type="ECO:0000256" key="2">
    <source>
        <dbReference type="SAM" id="Phobius"/>
    </source>
</evidence>
<dbReference type="InterPro" id="IPR006179">
    <property type="entry name" value="5_nucleotidase/apyrase"/>
</dbReference>
<name>A0AAX3W7Z7_MAMLE</name>
<keyword evidence="2" id="KW-1133">Transmembrane helix</keyword>
<evidence type="ECO:0000259" key="3">
    <source>
        <dbReference type="Pfam" id="PF02872"/>
    </source>
</evidence>